<evidence type="ECO:0000256" key="1">
    <source>
        <dbReference type="SAM" id="MobiDB-lite"/>
    </source>
</evidence>
<proteinExistence type="predicted"/>
<sequence>MSSSLYLQYSDKSVNRNEELRAATGLPLEWTPHPKVKITTKKISPPPVYHPSVGGKFLASGPPPPPRNRPFTGGKGPLVEKPRPKPKSSAGGKGPRIDKVRAPAKPKISPVKKQTIIKAVSAYAVTKDMMSGTKFKKVASKAINPETCGRPALKEVPRTPYLAEYASGPKGSKWTQYEHEALYLLLVLQRNDEIEGDLKIRPLMDATLFGRMSNQLESLFNIVRTEYSARGYWNRYGRQKAGWDERIDTWPGRELVTSAQGSKAASSPDTVRKLKPAKVTKRSSYLY</sequence>
<comment type="caution">
    <text evidence="2">The sequence shown here is derived from an EMBL/GenBank/DDBJ whole genome shotgun (WGS) entry which is preliminary data.</text>
</comment>
<evidence type="ECO:0000313" key="3">
    <source>
        <dbReference type="Proteomes" id="UP001595075"/>
    </source>
</evidence>
<gene>
    <name evidence="2" type="ORF">VTL71DRAFT_8180</name>
</gene>
<feature type="region of interest" description="Disordered" evidence="1">
    <location>
        <begin position="38"/>
        <end position="108"/>
    </location>
</feature>
<accession>A0ABR4CXU8</accession>
<reference evidence="2 3" key="1">
    <citation type="journal article" date="2024" name="Commun. Biol.">
        <title>Comparative genomic analysis of thermophilic fungi reveals convergent evolutionary adaptations and gene losses.</title>
        <authorList>
            <person name="Steindorff A.S."/>
            <person name="Aguilar-Pontes M.V."/>
            <person name="Robinson A.J."/>
            <person name="Andreopoulos B."/>
            <person name="LaButti K."/>
            <person name="Kuo A."/>
            <person name="Mondo S."/>
            <person name="Riley R."/>
            <person name="Otillar R."/>
            <person name="Haridas S."/>
            <person name="Lipzen A."/>
            <person name="Grimwood J."/>
            <person name="Schmutz J."/>
            <person name="Clum A."/>
            <person name="Reid I.D."/>
            <person name="Moisan M.C."/>
            <person name="Butler G."/>
            <person name="Nguyen T.T.M."/>
            <person name="Dewar K."/>
            <person name="Conant G."/>
            <person name="Drula E."/>
            <person name="Henrissat B."/>
            <person name="Hansel C."/>
            <person name="Singer S."/>
            <person name="Hutchinson M.I."/>
            <person name="de Vries R.P."/>
            <person name="Natvig D.O."/>
            <person name="Powell A.J."/>
            <person name="Tsang A."/>
            <person name="Grigoriev I.V."/>
        </authorList>
    </citation>
    <scope>NUCLEOTIDE SEQUENCE [LARGE SCALE GENOMIC DNA]</scope>
    <source>
        <strain evidence="2 3">CBS 494.80</strain>
    </source>
</reference>
<dbReference type="EMBL" id="JAZHXI010000002">
    <property type="protein sequence ID" value="KAL2074402.1"/>
    <property type="molecule type" value="Genomic_DNA"/>
</dbReference>
<name>A0ABR4CXU8_9HELO</name>
<dbReference type="Proteomes" id="UP001595075">
    <property type="component" value="Unassembled WGS sequence"/>
</dbReference>
<keyword evidence="3" id="KW-1185">Reference proteome</keyword>
<evidence type="ECO:0000313" key="2">
    <source>
        <dbReference type="EMBL" id="KAL2074402.1"/>
    </source>
</evidence>
<protein>
    <submittedName>
        <fullName evidence="2">Uncharacterized protein</fullName>
    </submittedName>
</protein>
<organism evidence="2 3">
    <name type="scientific">Oculimacula yallundae</name>
    <dbReference type="NCBI Taxonomy" id="86028"/>
    <lineage>
        <taxon>Eukaryota</taxon>
        <taxon>Fungi</taxon>
        <taxon>Dikarya</taxon>
        <taxon>Ascomycota</taxon>
        <taxon>Pezizomycotina</taxon>
        <taxon>Leotiomycetes</taxon>
        <taxon>Helotiales</taxon>
        <taxon>Ploettnerulaceae</taxon>
        <taxon>Oculimacula</taxon>
    </lineage>
</organism>